<keyword evidence="4 6" id="KW-0378">Hydrolase</keyword>
<keyword evidence="5 6" id="KW-0046">Antibiotic resistance</keyword>
<dbReference type="PANTHER" id="PTHR35333:SF3">
    <property type="entry name" value="BETA-LACTAMASE-TYPE TRANSPEPTIDASE FOLD CONTAINING PROTEIN"/>
    <property type="match status" value="1"/>
</dbReference>
<dbReference type="GO" id="GO:0030655">
    <property type="term" value="P:beta-lactam antibiotic catabolic process"/>
    <property type="evidence" value="ECO:0007669"/>
    <property type="project" value="InterPro"/>
</dbReference>
<evidence type="ECO:0000256" key="7">
    <source>
        <dbReference type="SAM" id="MobiDB-lite"/>
    </source>
</evidence>
<organism evidence="9 10">
    <name type="scientific">Methylorubrum salsuginis</name>
    <dbReference type="NCBI Taxonomy" id="414703"/>
    <lineage>
        <taxon>Bacteria</taxon>
        <taxon>Pseudomonadati</taxon>
        <taxon>Pseudomonadota</taxon>
        <taxon>Alphaproteobacteria</taxon>
        <taxon>Hyphomicrobiales</taxon>
        <taxon>Methylobacteriaceae</taxon>
        <taxon>Methylorubrum</taxon>
    </lineage>
</organism>
<dbReference type="PRINTS" id="PR00118">
    <property type="entry name" value="BLACTAMASEA"/>
</dbReference>
<proteinExistence type="inferred from homology"/>
<evidence type="ECO:0000256" key="5">
    <source>
        <dbReference type="ARBA" id="ARBA00023251"/>
    </source>
</evidence>
<dbReference type="SUPFAM" id="SSF56601">
    <property type="entry name" value="beta-lactamase/transpeptidase-like"/>
    <property type="match status" value="1"/>
</dbReference>
<protein>
    <recommendedName>
        <fullName evidence="3 6">Beta-lactamase</fullName>
        <ecNumber evidence="3 6">3.5.2.6</ecNumber>
    </recommendedName>
</protein>
<feature type="region of interest" description="Disordered" evidence="7">
    <location>
        <begin position="224"/>
        <end position="245"/>
    </location>
</feature>
<dbReference type="GO" id="GO:0008800">
    <property type="term" value="F:beta-lactamase activity"/>
    <property type="evidence" value="ECO:0007669"/>
    <property type="project" value="UniProtKB-UniRule"/>
</dbReference>
<dbReference type="InterPro" id="IPR000871">
    <property type="entry name" value="Beta-lactam_class-A"/>
</dbReference>
<dbReference type="NCBIfam" id="NF033103">
    <property type="entry name" value="bla_class_A"/>
    <property type="match status" value="1"/>
</dbReference>
<dbReference type="EC" id="3.5.2.6" evidence="3 6"/>
<comment type="catalytic activity">
    <reaction evidence="1 6">
        <text>a beta-lactam + H2O = a substituted beta-amino acid</text>
        <dbReference type="Rhea" id="RHEA:20401"/>
        <dbReference type="ChEBI" id="CHEBI:15377"/>
        <dbReference type="ChEBI" id="CHEBI:35627"/>
        <dbReference type="ChEBI" id="CHEBI:140347"/>
        <dbReference type="EC" id="3.5.2.6"/>
    </reaction>
</comment>
<dbReference type="Pfam" id="PF13354">
    <property type="entry name" value="Beta-lactamase2"/>
    <property type="match status" value="1"/>
</dbReference>
<keyword evidence="10" id="KW-1185">Reference proteome</keyword>
<dbReference type="STRING" id="414703.SAMN04488125_1386"/>
<dbReference type="GO" id="GO:0046677">
    <property type="term" value="P:response to antibiotic"/>
    <property type="evidence" value="ECO:0007669"/>
    <property type="project" value="UniProtKB-UniRule"/>
</dbReference>
<accession>A0A1I4MGC4</accession>
<dbReference type="EMBL" id="FOSV01000038">
    <property type="protein sequence ID" value="SFM02047.1"/>
    <property type="molecule type" value="Genomic_DNA"/>
</dbReference>
<comment type="similarity">
    <text evidence="2 6">Belongs to the class-A beta-lactamase family.</text>
</comment>
<sequence length="287" mass="29899">MITRRGALGGGLAALSLALRSGRADAGPFEDTLAQIEGRVGGRLGVALLDTASGELTGRRIDERFPLCSTFKVLAAAAVLARVDGGQESLERRIVFGREALVPYSPVTEPRIDGSGMSLAELCEVAVTRSDNTAGNLLLQALGGPPGLTAHLRSLGDRVTRLDRTEPTLNEAAPDDPRDTTSPAAMVRVLAGLTLGSALSQPSRDRLNGWLRDNRTGGARLRAGLPPGWRIGEKTGTGERGTTNDVGVLWPPDGAAQVVAVYLTGSDRPLAEREAALAAVAKAVVEA</sequence>
<dbReference type="InterPro" id="IPR012338">
    <property type="entry name" value="Beta-lactam/transpept-like"/>
</dbReference>
<evidence type="ECO:0000313" key="9">
    <source>
        <dbReference type="EMBL" id="SFM02047.1"/>
    </source>
</evidence>
<evidence type="ECO:0000256" key="1">
    <source>
        <dbReference type="ARBA" id="ARBA00001526"/>
    </source>
</evidence>
<dbReference type="InterPro" id="IPR045155">
    <property type="entry name" value="Beta-lactam_cat"/>
</dbReference>
<dbReference type="InterPro" id="IPR023650">
    <property type="entry name" value="Beta-lactam_class-A_AS"/>
</dbReference>
<name>A0A1I4MGC4_9HYPH</name>
<dbReference type="PANTHER" id="PTHR35333">
    <property type="entry name" value="BETA-LACTAMASE"/>
    <property type="match status" value="1"/>
</dbReference>
<evidence type="ECO:0000256" key="2">
    <source>
        <dbReference type="ARBA" id="ARBA00009009"/>
    </source>
</evidence>
<feature type="domain" description="Beta-lactamase class A catalytic" evidence="8">
    <location>
        <begin position="45"/>
        <end position="262"/>
    </location>
</feature>
<reference evidence="10" key="1">
    <citation type="submission" date="2016-10" db="EMBL/GenBank/DDBJ databases">
        <authorList>
            <person name="Varghese N."/>
            <person name="Submissions S."/>
        </authorList>
    </citation>
    <scope>NUCLEOTIDE SEQUENCE [LARGE SCALE GENOMIC DNA]</scope>
    <source>
        <strain evidence="10">CGMCC 1.6474</strain>
    </source>
</reference>
<dbReference type="AlphaFoldDB" id="A0A1I4MGC4"/>
<evidence type="ECO:0000256" key="6">
    <source>
        <dbReference type="RuleBase" id="RU361140"/>
    </source>
</evidence>
<evidence type="ECO:0000259" key="8">
    <source>
        <dbReference type="Pfam" id="PF13354"/>
    </source>
</evidence>
<dbReference type="Gene3D" id="3.40.710.10">
    <property type="entry name" value="DD-peptidase/beta-lactamase superfamily"/>
    <property type="match status" value="1"/>
</dbReference>
<dbReference type="Proteomes" id="UP000198804">
    <property type="component" value="Unassembled WGS sequence"/>
</dbReference>
<evidence type="ECO:0000256" key="4">
    <source>
        <dbReference type="ARBA" id="ARBA00022801"/>
    </source>
</evidence>
<dbReference type="PROSITE" id="PS00146">
    <property type="entry name" value="BETA_LACTAMASE_A"/>
    <property type="match status" value="1"/>
</dbReference>
<dbReference type="RefSeq" id="WP_091951879.1">
    <property type="nucleotide sequence ID" value="NZ_FOSV01000038.1"/>
</dbReference>
<gene>
    <name evidence="9" type="ORF">SAMN04488125_1386</name>
</gene>
<evidence type="ECO:0000256" key="3">
    <source>
        <dbReference type="ARBA" id="ARBA00012865"/>
    </source>
</evidence>
<dbReference type="OrthoDB" id="9784149at2"/>
<evidence type="ECO:0000313" key="10">
    <source>
        <dbReference type="Proteomes" id="UP000198804"/>
    </source>
</evidence>